<keyword evidence="4 7" id="KW-1133">Transmembrane helix</keyword>
<dbReference type="InterPro" id="IPR005821">
    <property type="entry name" value="Ion_trans_dom"/>
</dbReference>
<feature type="transmembrane region" description="Helical" evidence="7">
    <location>
        <begin position="76"/>
        <end position="93"/>
    </location>
</feature>
<evidence type="ECO:0000259" key="8">
    <source>
        <dbReference type="PROSITE" id="PS50222"/>
    </source>
</evidence>
<evidence type="ECO:0000256" key="3">
    <source>
        <dbReference type="ARBA" id="ARBA00022837"/>
    </source>
</evidence>
<dbReference type="EMBL" id="CAXAMM010009291">
    <property type="protein sequence ID" value="CAK9019939.1"/>
    <property type="molecule type" value="Genomic_DNA"/>
</dbReference>
<dbReference type="InterPro" id="IPR002048">
    <property type="entry name" value="EF_hand_dom"/>
</dbReference>
<comment type="subcellular location">
    <subcellularLocation>
        <location evidence="1">Membrane</location>
        <topology evidence="1">Multi-pass membrane protein</topology>
    </subcellularLocation>
</comment>
<dbReference type="Gene3D" id="1.20.120.350">
    <property type="entry name" value="Voltage-gated potassium channels. Chain C"/>
    <property type="match status" value="1"/>
</dbReference>
<protein>
    <recommendedName>
        <fullName evidence="8">EF-hand domain-containing protein</fullName>
    </recommendedName>
</protein>
<dbReference type="SUPFAM" id="SSF47473">
    <property type="entry name" value="EF-hand"/>
    <property type="match status" value="1"/>
</dbReference>
<dbReference type="Pfam" id="PF00520">
    <property type="entry name" value="Ion_trans"/>
    <property type="match status" value="1"/>
</dbReference>
<reference evidence="9 10" key="1">
    <citation type="submission" date="2024-02" db="EMBL/GenBank/DDBJ databases">
        <authorList>
            <person name="Chen Y."/>
            <person name="Shah S."/>
            <person name="Dougan E. K."/>
            <person name="Thang M."/>
            <person name="Chan C."/>
        </authorList>
    </citation>
    <scope>NUCLEOTIDE SEQUENCE [LARGE SCALE GENOMIC DNA]</scope>
</reference>
<keyword evidence="10" id="KW-1185">Reference proteome</keyword>
<sequence length="515" mass="57626">MEPSPEVKVQATLSKGKGSFHVGETAGTHADAEHVQTAEDAVDVAEKIINQKHHDGIMFRNQTSGRLGQCLKSPRFESILSIVICLNMILIVAETDLTADGQSPPTWITGSNLTFLFIYVVECIVKIIVFRLEYFQDTWNWLDLLVVCSDSCLTFLNFFDSVERISMIRIFRLIKLSRAIRVIRQIWELKILLLGFKAAAKSIFFGMGMVLAVIVERAADARDQEVKRGILEQEETMHKSKLKLIQLCRDLDTDQNGRLSEDEFLDGFESNPAFASALLGMGVYPEDIGLLFDVLDTRGTGEVTYVSFVNILARLRTQMNQVILFSITELRKSVTELQKSTCSRDRGATPGRGSARTELSSSDGQRVAWKSSVPAPKAMEKGLENLMKLQLEEMTVDMEHRFQQMHSEILLSFSRAVQVMVESQREQMTSPHCENLLSSMWKELDFMASDLESSMNAENGAAVFDGGANMRSTVQSNRLIPQVEEATPDNPALCCQASPENAGRSRTFEPSADER</sequence>
<proteinExistence type="predicted"/>
<evidence type="ECO:0000256" key="6">
    <source>
        <dbReference type="SAM" id="MobiDB-lite"/>
    </source>
</evidence>
<evidence type="ECO:0000256" key="1">
    <source>
        <dbReference type="ARBA" id="ARBA00004141"/>
    </source>
</evidence>
<dbReference type="InterPro" id="IPR027359">
    <property type="entry name" value="Volt_channel_dom_sf"/>
</dbReference>
<dbReference type="InterPro" id="IPR011992">
    <property type="entry name" value="EF-hand-dom_pair"/>
</dbReference>
<comment type="caution">
    <text evidence="9">The sequence shown here is derived from an EMBL/GenBank/DDBJ whole genome shotgun (WGS) entry which is preliminary data.</text>
</comment>
<dbReference type="PANTHER" id="PTHR10037:SF62">
    <property type="entry name" value="SODIUM CHANNEL PROTEIN 60E"/>
    <property type="match status" value="1"/>
</dbReference>
<evidence type="ECO:0000256" key="5">
    <source>
        <dbReference type="ARBA" id="ARBA00023136"/>
    </source>
</evidence>
<dbReference type="InterPro" id="IPR018247">
    <property type="entry name" value="EF_Hand_1_Ca_BS"/>
</dbReference>
<keyword evidence="3" id="KW-0106">Calcium</keyword>
<feature type="transmembrane region" description="Helical" evidence="7">
    <location>
        <begin position="191"/>
        <end position="215"/>
    </location>
</feature>
<dbReference type="InterPro" id="IPR043203">
    <property type="entry name" value="VGCC_Ca_Na"/>
</dbReference>
<accession>A0ABP0K053</accession>
<evidence type="ECO:0000256" key="4">
    <source>
        <dbReference type="ARBA" id="ARBA00022989"/>
    </source>
</evidence>
<feature type="domain" description="EF-hand" evidence="8">
    <location>
        <begin position="239"/>
        <end position="274"/>
    </location>
</feature>
<dbReference type="Proteomes" id="UP001642464">
    <property type="component" value="Unassembled WGS sequence"/>
</dbReference>
<dbReference type="PANTHER" id="PTHR10037">
    <property type="entry name" value="VOLTAGE-GATED CATION CHANNEL CALCIUM AND SODIUM"/>
    <property type="match status" value="1"/>
</dbReference>
<dbReference type="SUPFAM" id="SSF81324">
    <property type="entry name" value="Voltage-gated potassium channels"/>
    <property type="match status" value="1"/>
</dbReference>
<keyword evidence="2 7" id="KW-0812">Transmembrane</keyword>
<evidence type="ECO:0000256" key="7">
    <source>
        <dbReference type="SAM" id="Phobius"/>
    </source>
</evidence>
<organism evidence="9 10">
    <name type="scientific">Durusdinium trenchii</name>
    <dbReference type="NCBI Taxonomy" id="1381693"/>
    <lineage>
        <taxon>Eukaryota</taxon>
        <taxon>Sar</taxon>
        <taxon>Alveolata</taxon>
        <taxon>Dinophyceae</taxon>
        <taxon>Suessiales</taxon>
        <taxon>Symbiodiniaceae</taxon>
        <taxon>Durusdinium</taxon>
    </lineage>
</organism>
<feature type="region of interest" description="Disordered" evidence="6">
    <location>
        <begin position="341"/>
        <end position="371"/>
    </location>
</feature>
<name>A0ABP0K053_9DINO</name>
<keyword evidence="5 7" id="KW-0472">Membrane</keyword>
<dbReference type="PROSITE" id="PS50222">
    <property type="entry name" value="EF_HAND_2"/>
    <property type="match status" value="1"/>
</dbReference>
<dbReference type="Gene3D" id="1.10.238.10">
    <property type="entry name" value="EF-hand"/>
    <property type="match status" value="1"/>
</dbReference>
<feature type="region of interest" description="Disordered" evidence="6">
    <location>
        <begin position="487"/>
        <end position="515"/>
    </location>
</feature>
<feature type="transmembrane region" description="Helical" evidence="7">
    <location>
        <begin position="113"/>
        <end position="132"/>
    </location>
</feature>
<evidence type="ECO:0000256" key="2">
    <source>
        <dbReference type="ARBA" id="ARBA00022692"/>
    </source>
</evidence>
<gene>
    <name evidence="9" type="ORF">SCF082_LOCUS14725</name>
</gene>
<evidence type="ECO:0000313" key="10">
    <source>
        <dbReference type="Proteomes" id="UP001642464"/>
    </source>
</evidence>
<evidence type="ECO:0000313" key="9">
    <source>
        <dbReference type="EMBL" id="CAK9019939.1"/>
    </source>
</evidence>
<dbReference type="PROSITE" id="PS00018">
    <property type="entry name" value="EF_HAND_1"/>
    <property type="match status" value="1"/>
</dbReference>